<feature type="domain" description="ABC transporter" evidence="5">
    <location>
        <begin position="12"/>
        <end position="244"/>
    </location>
</feature>
<evidence type="ECO:0000313" key="7">
    <source>
        <dbReference type="Proteomes" id="UP000033618"/>
    </source>
</evidence>
<dbReference type="Pfam" id="PF00005">
    <property type="entry name" value="ABC_tran"/>
    <property type="match status" value="1"/>
</dbReference>
<dbReference type="SMART" id="SM00382">
    <property type="entry name" value="AAA"/>
    <property type="match status" value="1"/>
</dbReference>
<dbReference type="PROSITE" id="PS00211">
    <property type="entry name" value="ABC_TRANSPORTER_1"/>
    <property type="match status" value="1"/>
</dbReference>
<keyword evidence="4" id="KW-0067">ATP-binding</keyword>
<reference evidence="6 7" key="1">
    <citation type="submission" date="2015-03" db="EMBL/GenBank/DDBJ databases">
        <title>Draft Genome Sequence of Burkholderia andropogonis type strain ICMP2807, isolated from Sorghum bicolor.</title>
        <authorList>
            <person name="Lopes-Santos L."/>
            <person name="Castro D.B."/>
            <person name="Ottoboni L.M."/>
            <person name="Park D."/>
            <person name="Weirc B.S."/>
            <person name="Destefano S.A."/>
        </authorList>
    </citation>
    <scope>NUCLEOTIDE SEQUENCE [LARGE SCALE GENOMIC DNA]</scope>
    <source>
        <strain evidence="6 7">ICMP2807</strain>
    </source>
</reference>
<dbReference type="GO" id="GO:0016887">
    <property type="term" value="F:ATP hydrolysis activity"/>
    <property type="evidence" value="ECO:0007669"/>
    <property type="project" value="InterPro"/>
</dbReference>
<keyword evidence="7" id="KW-1185">Reference proteome</keyword>
<protein>
    <recommendedName>
        <fullName evidence="5">ABC transporter domain-containing protein</fullName>
    </recommendedName>
</protein>
<dbReference type="SUPFAM" id="SSF52540">
    <property type="entry name" value="P-loop containing nucleoside triphosphate hydrolases"/>
    <property type="match status" value="1"/>
</dbReference>
<evidence type="ECO:0000256" key="3">
    <source>
        <dbReference type="ARBA" id="ARBA00022741"/>
    </source>
</evidence>
<dbReference type="CDD" id="cd00267">
    <property type="entry name" value="ABC_ATPase"/>
    <property type="match status" value="1"/>
</dbReference>
<dbReference type="STRING" id="28092.WM40_05455"/>
<keyword evidence="2" id="KW-0472">Membrane</keyword>
<evidence type="ECO:0000256" key="4">
    <source>
        <dbReference type="ARBA" id="ARBA00022840"/>
    </source>
</evidence>
<sequence>MTALVETRDLALRLRDYPALHAGDVVQRTDRLALAIHAGDHIALQGPSGTGKSVLLRTLALLDAPVNGSVFYRGHPIAAAAVPRYRRAVAYLPQRPTLSGETVRDALQWPYTFAAHRDHRYDEAAALALTAQAGKPEAFLDNPTATLSGGESQVAALIRAVLLDPDVLLLDEPTAALDPESASVVEALVAQWANGQGPASVTSPAHTAGTRATPARLPRAYVWISHDPAQAARVGTMRWHLVSS</sequence>
<keyword evidence="1" id="KW-1003">Cell membrane</keyword>
<dbReference type="PANTHER" id="PTHR43119">
    <property type="entry name" value="ABC TRANSPORT PROTEIN ATP-BINDING COMPONENT-RELATED"/>
    <property type="match status" value="1"/>
</dbReference>
<dbReference type="RefSeq" id="WP_046152365.1">
    <property type="nucleotide sequence ID" value="NZ_CADFGU010000008.1"/>
</dbReference>
<accession>A0A0F5K2M3</accession>
<dbReference type="AlphaFoldDB" id="A0A0F5K2M3"/>
<dbReference type="GO" id="GO:0005524">
    <property type="term" value="F:ATP binding"/>
    <property type="evidence" value="ECO:0007669"/>
    <property type="project" value="UniProtKB-KW"/>
</dbReference>
<dbReference type="InterPro" id="IPR003593">
    <property type="entry name" value="AAA+_ATPase"/>
</dbReference>
<dbReference type="InterPro" id="IPR003439">
    <property type="entry name" value="ABC_transporter-like_ATP-bd"/>
</dbReference>
<dbReference type="EMBL" id="LAQU01000004">
    <property type="protein sequence ID" value="KKB64376.1"/>
    <property type="molecule type" value="Genomic_DNA"/>
</dbReference>
<evidence type="ECO:0000313" key="6">
    <source>
        <dbReference type="EMBL" id="KKB64376.1"/>
    </source>
</evidence>
<dbReference type="PATRIC" id="fig|28092.6.peg.1300"/>
<evidence type="ECO:0000256" key="1">
    <source>
        <dbReference type="ARBA" id="ARBA00022475"/>
    </source>
</evidence>
<dbReference type="Proteomes" id="UP000033618">
    <property type="component" value="Unassembled WGS sequence"/>
</dbReference>
<dbReference type="InterPro" id="IPR017871">
    <property type="entry name" value="ABC_transporter-like_CS"/>
</dbReference>
<keyword evidence="2" id="KW-0997">Cell inner membrane</keyword>
<dbReference type="PANTHER" id="PTHR43119:SF1">
    <property type="entry name" value="ABC TRANSPORTER DOMAIN-CONTAINING PROTEIN"/>
    <property type="match status" value="1"/>
</dbReference>
<gene>
    <name evidence="6" type="ORF">WM40_05455</name>
</gene>
<comment type="caution">
    <text evidence="6">The sequence shown here is derived from an EMBL/GenBank/DDBJ whole genome shotgun (WGS) entry which is preliminary data.</text>
</comment>
<keyword evidence="3" id="KW-0547">Nucleotide-binding</keyword>
<dbReference type="Gene3D" id="3.40.50.300">
    <property type="entry name" value="P-loop containing nucleotide triphosphate hydrolases"/>
    <property type="match status" value="1"/>
</dbReference>
<name>A0A0F5K2M3_9BURK</name>
<organism evidence="6 7">
    <name type="scientific">Robbsia andropogonis</name>
    <dbReference type="NCBI Taxonomy" id="28092"/>
    <lineage>
        <taxon>Bacteria</taxon>
        <taxon>Pseudomonadati</taxon>
        <taxon>Pseudomonadota</taxon>
        <taxon>Betaproteobacteria</taxon>
        <taxon>Burkholderiales</taxon>
        <taxon>Burkholderiaceae</taxon>
        <taxon>Robbsia</taxon>
    </lineage>
</organism>
<dbReference type="OrthoDB" id="4408248at2"/>
<evidence type="ECO:0000256" key="2">
    <source>
        <dbReference type="ARBA" id="ARBA00022519"/>
    </source>
</evidence>
<evidence type="ECO:0000259" key="5">
    <source>
        <dbReference type="PROSITE" id="PS50893"/>
    </source>
</evidence>
<dbReference type="InterPro" id="IPR027417">
    <property type="entry name" value="P-loop_NTPase"/>
</dbReference>
<dbReference type="PROSITE" id="PS50893">
    <property type="entry name" value="ABC_TRANSPORTER_2"/>
    <property type="match status" value="1"/>
</dbReference>
<proteinExistence type="predicted"/>